<feature type="compositionally biased region" description="Basic and acidic residues" evidence="1">
    <location>
        <begin position="895"/>
        <end position="925"/>
    </location>
</feature>
<feature type="compositionally biased region" description="Polar residues" evidence="1">
    <location>
        <begin position="337"/>
        <end position="348"/>
    </location>
</feature>
<protein>
    <recommendedName>
        <fullName evidence="5">Proteophosphoglycan ppg4</fullName>
    </recommendedName>
</protein>
<reference evidence="3" key="1">
    <citation type="submission" date="2016-06" db="EMBL/GenBank/DDBJ databases">
        <title>Draft Genome sequence of the fungus Inonotus baumii.</title>
        <authorList>
            <person name="Zhu H."/>
            <person name="Lin W."/>
        </authorList>
    </citation>
    <scope>NUCLEOTIDE SEQUENCE</scope>
    <source>
        <strain evidence="3">821</strain>
    </source>
</reference>
<feature type="transmembrane region" description="Helical" evidence="2">
    <location>
        <begin position="106"/>
        <end position="123"/>
    </location>
</feature>
<keyword evidence="2" id="KW-1133">Transmembrane helix</keyword>
<dbReference type="EMBL" id="LNZH02000157">
    <property type="protein sequence ID" value="OCB89366.1"/>
    <property type="molecule type" value="Genomic_DNA"/>
</dbReference>
<feature type="compositionally biased region" description="Polar residues" evidence="1">
    <location>
        <begin position="1105"/>
        <end position="1114"/>
    </location>
</feature>
<sequence length="1139" mass="122388">MSRHSTLAPSFQLAASSLPDDGAQCLRLTISSTATTLSPNYSADQPAQTPPSLPPPRKVKRDVQTTSRRILLMGFTFGSLAVMSGFRPLEHLSVLRVSTLFELKSMLLSVLVLFVLLVLAYLTNPSEASFRAFLTEQAFRHHLSRLDDVDAQDDSESASVIVKPGARLRRGLSSSSSANRSITSYAAPPFAFASRASVSLRTPKHIFRSFGILSVAAVVPTSPSNRSSSIRRQTGDEIATRADKESGTGSSSSIFDSWFIGAFGMWFWTFNLDGLWRDAGLVAKDDVDGTVTGVLAIKALDRSDECNRTSYAIYGNDNSNHTQRTRPKLRSRERSTHQNGNTLNHRSQTPPPLPKSASLPLHTKRGSHVSSPEKASTGRSNQSNNSFALSSAPSIGIQPPISITPEFRSINTSAPPVLTRSTSSSSLSSRSPSALFASSPLIAELLRQLSSSQNAISDLGTQISDFNSTSASTRAGLDDELERQRERKRADDAAKVELKAQTKTLEDQKRTNEATRRDAEKRLRTVQSEKDNTDARIERYEHEIDRLQSQMDAQGASIVESTVQTSVLVAELEQQIEDKRSEVRVTEDEVAQLSLRLREMEENVANEEQRLKEATAEMEERRAKSLPCRSQDNSNAVQRALISEHVFTQPQASLANTIPSEGTALPLSPIRTAVPDSPLNATSADAHAHRVGPITMPLDANLANGFPMLSSAFHPHNQTNSVSHTFSPFSSDLASPGPLSPTGESLIPSSLYESLGMPISSKPQDSPVTASELSVSRSFQSEDDMILDRNWLNRRNSAAGDVGQPMTFAPSNGAVHNSPVSPASSHGYVYDMDHPARGRTTSVGLDAQRASFPSRLPTSDFTLQQALSNTIPVTHVDQVEPASVATTRRSGWFTSHKDKNAKTQEKKGLNPDAKEFSLSKEKERSFSAFLSRSRGSGHGSGSGSGSGSSSTPSSASIPTPEPPPLGNSPALTSAVTVKNPSPQMHHMAVPARTAGSFFGLGSSLFGSRAFAPTPFEREQLSRALGGTANSSLEKLERWPSLPTSPQARHHALALAQNQSVVSLPQLGAWDAAGTGTTATAFGPLGAHSSVRTSGSGFCPFDDESTATGATKVTDSYSSSPSQSSPSSSSSLDRSGKERR</sequence>
<feature type="region of interest" description="Disordered" evidence="1">
    <location>
        <begin position="310"/>
        <end position="395"/>
    </location>
</feature>
<evidence type="ECO:0008006" key="5">
    <source>
        <dbReference type="Google" id="ProtNLM"/>
    </source>
</evidence>
<dbReference type="AlphaFoldDB" id="A0A9Q5I0C9"/>
<proteinExistence type="predicted"/>
<feature type="region of interest" description="Disordered" evidence="1">
    <location>
        <begin position="37"/>
        <end position="60"/>
    </location>
</feature>
<feature type="compositionally biased region" description="Polar residues" evidence="1">
    <location>
        <begin position="464"/>
        <end position="473"/>
    </location>
</feature>
<feature type="region of interest" description="Disordered" evidence="1">
    <location>
        <begin position="221"/>
        <end position="251"/>
    </location>
</feature>
<feature type="compositionally biased region" description="Low complexity" evidence="1">
    <location>
        <begin position="947"/>
        <end position="956"/>
    </location>
</feature>
<feature type="compositionally biased region" description="Polar residues" evidence="1">
    <location>
        <begin position="368"/>
        <end position="393"/>
    </location>
</feature>
<organism evidence="3 4">
    <name type="scientific">Sanghuangporus baumii</name>
    <name type="common">Phellinus baumii</name>
    <dbReference type="NCBI Taxonomy" id="108892"/>
    <lineage>
        <taxon>Eukaryota</taxon>
        <taxon>Fungi</taxon>
        <taxon>Dikarya</taxon>
        <taxon>Basidiomycota</taxon>
        <taxon>Agaricomycotina</taxon>
        <taxon>Agaricomycetes</taxon>
        <taxon>Hymenochaetales</taxon>
        <taxon>Hymenochaetaceae</taxon>
        <taxon>Sanghuangporus</taxon>
    </lineage>
</organism>
<keyword evidence="2" id="KW-0472">Membrane</keyword>
<dbReference type="PANTHER" id="PTHR23159:SF31">
    <property type="entry name" value="CENTROSOME-ASSOCIATED PROTEIN CEP250 ISOFORM X1"/>
    <property type="match status" value="1"/>
</dbReference>
<feature type="region of interest" description="Disordered" evidence="1">
    <location>
        <begin position="1089"/>
        <end position="1139"/>
    </location>
</feature>
<feature type="compositionally biased region" description="Basic and acidic residues" evidence="1">
    <location>
        <begin position="482"/>
        <end position="531"/>
    </location>
</feature>
<evidence type="ECO:0000256" key="1">
    <source>
        <dbReference type="SAM" id="MobiDB-lite"/>
    </source>
</evidence>
<dbReference type="OrthoDB" id="2548929at2759"/>
<comment type="caution">
    <text evidence="3">The sequence shown here is derived from an EMBL/GenBank/DDBJ whole genome shotgun (WGS) entry which is preliminary data.</text>
</comment>
<dbReference type="PANTHER" id="PTHR23159">
    <property type="entry name" value="CENTROSOMAL PROTEIN 2"/>
    <property type="match status" value="1"/>
</dbReference>
<feature type="transmembrane region" description="Helical" evidence="2">
    <location>
        <begin position="70"/>
        <end position="86"/>
    </location>
</feature>
<evidence type="ECO:0000313" key="3">
    <source>
        <dbReference type="EMBL" id="OCB89366.1"/>
    </source>
</evidence>
<feature type="compositionally biased region" description="Gly residues" evidence="1">
    <location>
        <begin position="936"/>
        <end position="946"/>
    </location>
</feature>
<gene>
    <name evidence="3" type="ORF">A7U60_g3456</name>
</gene>
<feature type="compositionally biased region" description="Polar residues" evidence="1">
    <location>
        <begin position="221"/>
        <end position="232"/>
    </location>
</feature>
<feature type="compositionally biased region" description="Basic and acidic residues" evidence="1">
    <location>
        <begin position="233"/>
        <end position="246"/>
    </location>
</feature>
<accession>A0A9Q5I0C9</accession>
<feature type="region of interest" description="Disordered" evidence="1">
    <location>
        <begin position="464"/>
        <end position="531"/>
    </location>
</feature>
<evidence type="ECO:0000313" key="4">
    <source>
        <dbReference type="Proteomes" id="UP000757232"/>
    </source>
</evidence>
<dbReference type="Proteomes" id="UP000757232">
    <property type="component" value="Unassembled WGS sequence"/>
</dbReference>
<evidence type="ECO:0000256" key="2">
    <source>
        <dbReference type="SAM" id="Phobius"/>
    </source>
</evidence>
<name>A0A9Q5I0C9_SANBA</name>
<keyword evidence="2" id="KW-0812">Transmembrane</keyword>
<keyword evidence="4" id="KW-1185">Reference proteome</keyword>
<feature type="compositionally biased region" description="Low complexity" evidence="1">
    <location>
        <begin position="1115"/>
        <end position="1130"/>
    </location>
</feature>
<feature type="region of interest" description="Disordered" evidence="1">
    <location>
        <begin position="887"/>
        <end position="975"/>
    </location>
</feature>